<keyword evidence="4 10" id="KW-0317">Glutathione biosynthesis</keyword>
<dbReference type="InterPro" id="IPR013815">
    <property type="entry name" value="ATP_grasp_subdomain_1"/>
</dbReference>
<evidence type="ECO:0000256" key="9">
    <source>
        <dbReference type="ARBA" id="ARBA00023211"/>
    </source>
</evidence>
<evidence type="ECO:0000313" key="12">
    <source>
        <dbReference type="EMBL" id="RZU47619.1"/>
    </source>
</evidence>
<evidence type="ECO:0000256" key="1">
    <source>
        <dbReference type="ARBA" id="ARBA00001936"/>
    </source>
</evidence>
<dbReference type="InterPro" id="IPR004218">
    <property type="entry name" value="GSHS_ATP-bd"/>
</dbReference>
<gene>
    <name evidence="10" type="primary">gshB</name>
    <name evidence="12" type="ORF">EV700_0586</name>
</gene>
<dbReference type="SUPFAM" id="SSF56059">
    <property type="entry name" value="Glutathione synthetase ATP-binding domain-like"/>
    <property type="match status" value="1"/>
</dbReference>
<dbReference type="OrthoDB" id="9785415at2"/>
<dbReference type="PANTHER" id="PTHR21621:SF4">
    <property type="entry name" value="GLUTATHIONE SYNTHETASE"/>
    <property type="match status" value="1"/>
</dbReference>
<comment type="similarity">
    <text evidence="10">Belongs to the prokaryotic GSH synthase family.</text>
</comment>
<evidence type="ECO:0000256" key="4">
    <source>
        <dbReference type="ARBA" id="ARBA00022684"/>
    </source>
</evidence>
<keyword evidence="7 10" id="KW-0067">ATP-binding</keyword>
<comment type="caution">
    <text evidence="12">The sequence shown here is derived from an EMBL/GenBank/DDBJ whole genome shotgun (WGS) entry which is preliminary data.</text>
</comment>
<protein>
    <recommendedName>
        <fullName evidence="10">Glutathione synthetase</fullName>
        <ecNumber evidence="10">6.3.2.3</ecNumber>
    </recommendedName>
    <alternativeName>
        <fullName evidence="10">GSH synthetase</fullName>
        <shortName evidence="10">GSH-S</shortName>
        <shortName evidence="10">GSHase</shortName>
    </alternativeName>
    <alternativeName>
        <fullName evidence="10">Glutathione synthase</fullName>
    </alternativeName>
</protein>
<dbReference type="SUPFAM" id="SSF52440">
    <property type="entry name" value="PreATP-grasp domain"/>
    <property type="match status" value="1"/>
</dbReference>
<reference evidence="12 13" key="1">
    <citation type="submission" date="2019-02" db="EMBL/GenBank/DDBJ databases">
        <title>Genomic Encyclopedia of Type Strains, Phase IV (KMG-IV): sequencing the most valuable type-strain genomes for metagenomic binning, comparative biology and taxonomic classification.</title>
        <authorList>
            <person name="Goeker M."/>
        </authorList>
    </citation>
    <scope>NUCLEOTIDE SEQUENCE [LARGE SCALE GENOMIC DNA]</scope>
    <source>
        <strain evidence="12 13">DSM 105135</strain>
    </source>
</reference>
<keyword evidence="6 10" id="KW-0547">Nucleotide-binding</keyword>
<evidence type="ECO:0000256" key="3">
    <source>
        <dbReference type="ARBA" id="ARBA00022598"/>
    </source>
</evidence>
<evidence type="ECO:0000313" key="13">
    <source>
        <dbReference type="Proteomes" id="UP000292423"/>
    </source>
</evidence>
<evidence type="ECO:0000256" key="2">
    <source>
        <dbReference type="ARBA" id="ARBA00001946"/>
    </source>
</evidence>
<proteinExistence type="inferred from homology"/>
<dbReference type="Proteomes" id="UP000292423">
    <property type="component" value="Unassembled WGS sequence"/>
</dbReference>
<comment type="cofactor">
    <cofactor evidence="1">
        <name>Mn(2+)</name>
        <dbReference type="ChEBI" id="CHEBI:29035"/>
    </cofactor>
</comment>
<dbReference type="FunFam" id="3.40.50.20:FF:000009">
    <property type="entry name" value="Glutathione synthetase"/>
    <property type="match status" value="1"/>
</dbReference>
<organism evidence="12 13">
    <name type="scientific">Fluviicoccus keumensis</name>
    <dbReference type="NCBI Taxonomy" id="1435465"/>
    <lineage>
        <taxon>Bacteria</taxon>
        <taxon>Pseudomonadati</taxon>
        <taxon>Pseudomonadota</taxon>
        <taxon>Gammaproteobacteria</taxon>
        <taxon>Moraxellales</taxon>
        <taxon>Moraxellaceae</taxon>
        <taxon>Fluviicoccus</taxon>
    </lineage>
</organism>
<dbReference type="GO" id="GO:0005737">
    <property type="term" value="C:cytoplasm"/>
    <property type="evidence" value="ECO:0007669"/>
    <property type="project" value="TreeGrafter"/>
</dbReference>
<keyword evidence="9" id="KW-0464">Manganese</keyword>
<keyword evidence="3 10" id="KW-0436">Ligase</keyword>
<dbReference type="EMBL" id="SHKX01000010">
    <property type="protein sequence ID" value="RZU47619.1"/>
    <property type="molecule type" value="Genomic_DNA"/>
</dbReference>
<dbReference type="Gene3D" id="3.30.470.20">
    <property type="entry name" value="ATP-grasp fold, B domain"/>
    <property type="match status" value="1"/>
</dbReference>
<dbReference type="NCBIfam" id="TIGR01380">
    <property type="entry name" value="glut_syn"/>
    <property type="match status" value="1"/>
</dbReference>
<dbReference type="PANTHER" id="PTHR21621">
    <property type="entry name" value="RIBOSOMAL PROTEIN S6 MODIFICATION PROTEIN"/>
    <property type="match status" value="1"/>
</dbReference>
<dbReference type="HAMAP" id="MF_00162">
    <property type="entry name" value="GSH_S"/>
    <property type="match status" value="1"/>
</dbReference>
<evidence type="ECO:0000256" key="10">
    <source>
        <dbReference type="HAMAP-Rule" id="MF_00162"/>
    </source>
</evidence>
<dbReference type="GO" id="GO:0005524">
    <property type="term" value="F:ATP binding"/>
    <property type="evidence" value="ECO:0007669"/>
    <property type="project" value="UniProtKB-UniRule"/>
</dbReference>
<dbReference type="Gene3D" id="3.40.50.20">
    <property type="match status" value="1"/>
</dbReference>
<comment type="cofactor">
    <cofactor evidence="2">
        <name>Mg(2+)</name>
        <dbReference type="ChEBI" id="CHEBI:18420"/>
    </cofactor>
</comment>
<dbReference type="AlphaFoldDB" id="A0A4Q7ZCL1"/>
<keyword evidence="5" id="KW-0479">Metal-binding</keyword>
<keyword evidence="8" id="KW-0460">Magnesium</keyword>
<dbReference type="GO" id="GO:0046872">
    <property type="term" value="F:metal ion binding"/>
    <property type="evidence" value="ECO:0007669"/>
    <property type="project" value="UniProtKB-KW"/>
</dbReference>
<dbReference type="PROSITE" id="PS50975">
    <property type="entry name" value="ATP_GRASP"/>
    <property type="match status" value="1"/>
</dbReference>
<dbReference type="InterPro" id="IPR004215">
    <property type="entry name" value="GSHS_N"/>
</dbReference>
<sequence length="319" mass="35433">MTVNLLVVMDDISRIKIKKDSSIAMLWAAARRGWTLWYAEQDDLYVRDGAAFGRLKPLQVFESAERWYEFGEAADKPLADMQVILMRKDPPFDMRFIYTTYILERAEEAGVLVVNKPQSLRDCNEKFFATFFPHCMAPTLVASDMARIRAFVAEHGDVIVKPMDGMGGTGIFRLQQGGLNIGATLETLTMNGTLPIMAQRFIPEIVRGDKRILLIDGEPVPYCLARVPPEGETRGNLAAGGSGVPQLLSPRDYWLAAQVGPELRRRGLLFVGLDVIGDYITEVNVTSPTCIREIDARFGFGIADRLMAAIDQKLAQASA</sequence>
<dbReference type="EC" id="6.3.2.3" evidence="10"/>
<evidence type="ECO:0000256" key="7">
    <source>
        <dbReference type="ARBA" id="ARBA00022840"/>
    </source>
</evidence>
<dbReference type="InterPro" id="IPR016185">
    <property type="entry name" value="PreATP-grasp_dom_sf"/>
</dbReference>
<dbReference type="RefSeq" id="WP_130410844.1">
    <property type="nucleotide sequence ID" value="NZ_SHKX01000010.1"/>
</dbReference>
<evidence type="ECO:0000256" key="5">
    <source>
        <dbReference type="ARBA" id="ARBA00022723"/>
    </source>
</evidence>
<evidence type="ECO:0000259" key="11">
    <source>
        <dbReference type="PROSITE" id="PS50975"/>
    </source>
</evidence>
<keyword evidence="13" id="KW-1185">Reference proteome</keyword>
<dbReference type="InterPro" id="IPR011761">
    <property type="entry name" value="ATP-grasp"/>
</dbReference>
<accession>A0A4Q7ZCL1</accession>
<dbReference type="Pfam" id="PF02955">
    <property type="entry name" value="GSH-S_ATP"/>
    <property type="match status" value="1"/>
</dbReference>
<dbReference type="Gene3D" id="3.30.1490.20">
    <property type="entry name" value="ATP-grasp fold, A domain"/>
    <property type="match status" value="1"/>
</dbReference>
<feature type="domain" description="ATP-grasp" evidence="11">
    <location>
        <begin position="126"/>
        <end position="311"/>
    </location>
</feature>
<dbReference type="InterPro" id="IPR006284">
    <property type="entry name" value="Glut_synth_pro"/>
</dbReference>
<dbReference type="UniPathway" id="UPA00142">
    <property type="reaction ID" value="UER00210"/>
</dbReference>
<dbReference type="GO" id="GO:0004363">
    <property type="term" value="F:glutathione synthase activity"/>
    <property type="evidence" value="ECO:0007669"/>
    <property type="project" value="UniProtKB-UniRule"/>
</dbReference>
<comment type="catalytic activity">
    <reaction evidence="10">
        <text>gamma-L-glutamyl-L-cysteine + glycine + ATP = glutathione + ADP + phosphate + H(+)</text>
        <dbReference type="Rhea" id="RHEA:13557"/>
        <dbReference type="ChEBI" id="CHEBI:15378"/>
        <dbReference type="ChEBI" id="CHEBI:30616"/>
        <dbReference type="ChEBI" id="CHEBI:43474"/>
        <dbReference type="ChEBI" id="CHEBI:57305"/>
        <dbReference type="ChEBI" id="CHEBI:57925"/>
        <dbReference type="ChEBI" id="CHEBI:58173"/>
        <dbReference type="ChEBI" id="CHEBI:456216"/>
        <dbReference type="EC" id="6.3.2.3"/>
    </reaction>
</comment>
<dbReference type="NCBIfam" id="NF003573">
    <property type="entry name" value="PRK05246.1"/>
    <property type="match status" value="1"/>
</dbReference>
<evidence type="ECO:0000256" key="6">
    <source>
        <dbReference type="ARBA" id="ARBA00022741"/>
    </source>
</evidence>
<dbReference type="Pfam" id="PF02951">
    <property type="entry name" value="GSH-S_N"/>
    <property type="match status" value="1"/>
</dbReference>
<name>A0A4Q7ZCL1_9GAMM</name>
<evidence type="ECO:0000256" key="8">
    <source>
        <dbReference type="ARBA" id="ARBA00022842"/>
    </source>
</evidence>
<comment type="pathway">
    <text evidence="10">Sulfur metabolism; glutathione biosynthesis; glutathione from L-cysteine and L-glutamate: step 2/2.</text>
</comment>